<dbReference type="Pfam" id="PF00361">
    <property type="entry name" value="Proton_antipo_M"/>
    <property type="match status" value="1"/>
</dbReference>
<evidence type="ECO:0000313" key="21">
    <source>
        <dbReference type="EMBL" id="AHA52554.1"/>
    </source>
</evidence>
<dbReference type="EMBL" id="KF385875">
    <property type="protein sequence ID" value="AHA52554.1"/>
    <property type="molecule type" value="Genomic_DNA"/>
</dbReference>
<dbReference type="GO" id="GO:0042773">
    <property type="term" value="P:ATP synthesis coupled electron transport"/>
    <property type="evidence" value="ECO:0007669"/>
    <property type="project" value="InterPro"/>
</dbReference>
<feature type="transmembrane region" description="Helical" evidence="18">
    <location>
        <begin position="148"/>
        <end position="167"/>
    </location>
</feature>
<dbReference type="PANTHER" id="PTHR42829">
    <property type="entry name" value="NADH-UBIQUINONE OXIDOREDUCTASE CHAIN 5"/>
    <property type="match status" value="1"/>
</dbReference>
<name>A0A0A6ZKU8_9HYME</name>
<gene>
    <name evidence="21" type="primary">ND5</name>
</gene>
<feature type="transmembrane region" description="Helical" evidence="18">
    <location>
        <begin position="56"/>
        <end position="74"/>
    </location>
</feature>
<feature type="domain" description="NADH:quinone oxidoreductase/Mrp antiporter transmembrane" evidence="19">
    <location>
        <begin position="103"/>
        <end position="377"/>
    </location>
</feature>
<dbReference type="GO" id="GO:0005743">
    <property type="term" value="C:mitochondrial inner membrane"/>
    <property type="evidence" value="ECO:0007669"/>
    <property type="project" value="UniProtKB-SubCell"/>
</dbReference>
<keyword evidence="10" id="KW-0249">Electron transport</keyword>
<evidence type="ECO:0000256" key="13">
    <source>
        <dbReference type="ARBA" id="ARBA00023075"/>
    </source>
</evidence>
<feature type="transmembrane region" description="Helical" evidence="18">
    <location>
        <begin position="367"/>
        <end position="389"/>
    </location>
</feature>
<feature type="transmembrane region" description="Helical" evidence="18">
    <location>
        <begin position="86"/>
        <end position="103"/>
    </location>
</feature>
<keyword evidence="12" id="KW-0520">NAD</keyword>
<dbReference type="PANTHER" id="PTHR42829:SF2">
    <property type="entry name" value="NADH-UBIQUINONE OXIDOREDUCTASE CHAIN 5"/>
    <property type="match status" value="1"/>
</dbReference>
<keyword evidence="14 21" id="KW-0496">Mitochondrion</keyword>
<dbReference type="InterPro" id="IPR010934">
    <property type="entry name" value="NADH_DH_su5_C"/>
</dbReference>
<feature type="transmembrane region" description="Helical" evidence="18">
    <location>
        <begin position="234"/>
        <end position="250"/>
    </location>
</feature>
<evidence type="ECO:0000256" key="10">
    <source>
        <dbReference type="ARBA" id="ARBA00022982"/>
    </source>
</evidence>
<keyword evidence="13" id="KW-0830">Ubiquinone</keyword>
<accession>A0A0A6ZKU8</accession>
<dbReference type="Pfam" id="PF06455">
    <property type="entry name" value="NADH5_C"/>
    <property type="match status" value="1"/>
</dbReference>
<dbReference type="GO" id="GO:0015990">
    <property type="term" value="P:electron transport coupled proton transport"/>
    <property type="evidence" value="ECO:0007669"/>
    <property type="project" value="TreeGrafter"/>
</dbReference>
<dbReference type="InterPro" id="IPR001750">
    <property type="entry name" value="ND/Mrp_TM"/>
</dbReference>
<feature type="domain" description="NADH dehydrogenase subunit 5 C-terminal" evidence="20">
    <location>
        <begin position="383"/>
        <end position="557"/>
    </location>
</feature>
<comment type="catalytic activity">
    <reaction evidence="17">
        <text>a ubiquinone + NADH + 5 H(+)(in) = a ubiquinol + NAD(+) + 4 H(+)(out)</text>
        <dbReference type="Rhea" id="RHEA:29091"/>
        <dbReference type="Rhea" id="RHEA-COMP:9565"/>
        <dbReference type="Rhea" id="RHEA-COMP:9566"/>
        <dbReference type="ChEBI" id="CHEBI:15378"/>
        <dbReference type="ChEBI" id="CHEBI:16389"/>
        <dbReference type="ChEBI" id="CHEBI:17976"/>
        <dbReference type="ChEBI" id="CHEBI:57540"/>
        <dbReference type="ChEBI" id="CHEBI:57945"/>
        <dbReference type="EC" id="7.1.1.2"/>
    </reaction>
</comment>
<evidence type="ECO:0000256" key="9">
    <source>
        <dbReference type="ARBA" id="ARBA00022967"/>
    </source>
</evidence>
<keyword evidence="15 18" id="KW-0472">Membrane</keyword>
<evidence type="ECO:0000256" key="15">
    <source>
        <dbReference type="ARBA" id="ARBA00023136"/>
    </source>
</evidence>
<evidence type="ECO:0000259" key="19">
    <source>
        <dbReference type="Pfam" id="PF00361"/>
    </source>
</evidence>
<dbReference type="GO" id="GO:0003954">
    <property type="term" value="F:NADH dehydrogenase activity"/>
    <property type="evidence" value="ECO:0007669"/>
    <property type="project" value="TreeGrafter"/>
</dbReference>
<evidence type="ECO:0000256" key="8">
    <source>
        <dbReference type="ARBA" id="ARBA00022792"/>
    </source>
</evidence>
<evidence type="ECO:0000259" key="20">
    <source>
        <dbReference type="Pfam" id="PF06455"/>
    </source>
</evidence>
<evidence type="ECO:0000256" key="18">
    <source>
        <dbReference type="SAM" id="Phobius"/>
    </source>
</evidence>
<organism evidence="21">
    <name type="scientific">Pambolus sp. QL-2013</name>
    <dbReference type="NCBI Taxonomy" id="1421597"/>
    <lineage>
        <taxon>Eukaryota</taxon>
        <taxon>Metazoa</taxon>
        <taxon>Ecdysozoa</taxon>
        <taxon>Arthropoda</taxon>
        <taxon>Hexapoda</taxon>
        <taxon>Insecta</taxon>
        <taxon>Pterygota</taxon>
        <taxon>Neoptera</taxon>
        <taxon>Endopterygota</taxon>
        <taxon>Hymenoptera</taxon>
        <taxon>Apocrita</taxon>
        <taxon>Ichneumonoidea</taxon>
        <taxon>Braconidae</taxon>
        <taxon>Exothecinae</taxon>
        <taxon>Pambolus</taxon>
    </lineage>
</organism>
<dbReference type="AlphaFoldDB" id="A0A0A6ZKU8"/>
<keyword evidence="9" id="KW-1278">Translocase</keyword>
<feature type="transmembrane region" description="Helical" evidence="18">
    <location>
        <begin position="32"/>
        <end position="50"/>
    </location>
</feature>
<reference evidence="21" key="1">
    <citation type="submission" date="2013-07" db="EMBL/GenBank/DDBJ databases">
        <title>The comparative mitochondrial genomes from Braconidae subfamilies and the phylogeny of the Hymenoptera.</title>
        <authorList>
            <person name="Li Q."/>
            <person name="Wei S.J."/>
            <person name="Chen X.X."/>
        </authorList>
    </citation>
    <scope>NUCLEOTIDE SEQUENCE</scope>
</reference>
<feature type="transmembrane region" description="Helical" evidence="18">
    <location>
        <begin position="536"/>
        <end position="558"/>
    </location>
</feature>
<evidence type="ECO:0000256" key="7">
    <source>
        <dbReference type="ARBA" id="ARBA00022692"/>
    </source>
</evidence>
<evidence type="ECO:0000256" key="14">
    <source>
        <dbReference type="ARBA" id="ARBA00023128"/>
    </source>
</evidence>
<comment type="subcellular location">
    <subcellularLocation>
        <location evidence="2">Mitochondrion inner membrane</location>
        <topology evidence="2">Multi-pass membrane protein</topology>
    </subcellularLocation>
</comment>
<evidence type="ECO:0000256" key="1">
    <source>
        <dbReference type="ARBA" id="ARBA00003257"/>
    </source>
</evidence>
<keyword evidence="11 18" id="KW-1133">Transmembrane helix</keyword>
<evidence type="ECO:0000256" key="3">
    <source>
        <dbReference type="ARBA" id="ARBA00012944"/>
    </source>
</evidence>
<evidence type="ECO:0000256" key="4">
    <source>
        <dbReference type="ARBA" id="ARBA00021096"/>
    </source>
</evidence>
<proteinExistence type="predicted"/>
<evidence type="ECO:0000256" key="16">
    <source>
        <dbReference type="ARBA" id="ARBA00031027"/>
    </source>
</evidence>
<feature type="transmembrane region" description="Helical" evidence="18">
    <location>
        <begin position="6"/>
        <end position="25"/>
    </location>
</feature>
<feature type="transmembrane region" description="Helical" evidence="18">
    <location>
        <begin position="445"/>
        <end position="463"/>
    </location>
</feature>
<dbReference type="EC" id="7.1.1.2" evidence="3"/>
<dbReference type="GO" id="GO:0008137">
    <property type="term" value="F:NADH dehydrogenase (ubiquinone) activity"/>
    <property type="evidence" value="ECO:0007669"/>
    <property type="project" value="UniProtKB-EC"/>
</dbReference>
<keyword evidence="8" id="KW-0999">Mitochondrion inner membrane</keyword>
<dbReference type="PRINTS" id="PR01434">
    <property type="entry name" value="NADHDHGNASE5"/>
</dbReference>
<evidence type="ECO:0000256" key="17">
    <source>
        <dbReference type="ARBA" id="ARBA00049551"/>
    </source>
</evidence>
<feature type="transmembrane region" description="Helical" evidence="18">
    <location>
        <begin position="409"/>
        <end position="433"/>
    </location>
</feature>
<geneLocation type="mitochondrion" evidence="21"/>
<sequence>MIFFYMSLYLFIFNILNWTMSIMFLMLKKKIIIEWTILMMNSMKMIFIIYMDWMMLMFISTVCLISSIVIIYSINYMKNEFYKKRFMILILIFIMSMIFMISSPNMISILLGWDGLGLSSYCLVAFYLNKKSFNSSMITILMNRIGDIMILILISMFLMYGSWNFLFFNKINLSFLILLMIATITKSAQIPFSSWLPMAMAAPTPISSLVHSSTLVTAGVYLLIRFNYIMNQNFLYFLMMISSMTMFLASSSASTEFDFKKIIALSTLSQLGLMILTISLNLPKLSFFHLISHAMFKSLLFLCSGIIIHNFMNNQDIRLLSFLNLNMPFISMTFNIASLTLCGMPFLSGFYSKDQIIEMFLMNNNNWIMFLMMFMSMMFTIFYTFRLMFYLSFKSMKMNLNYFYKSMNLMNYSIIMLLIMSIFYGSILNWLLFSSLNKIFLPMKLKILIYYLLMLSLIISILLTNMKMKIYKMNFTKILFLYLNSMWLMPNLMKKNKKNLLKLNNNLIFLSDNSWLEMMSSKNMMFMLKMLFNKKYFSKLNFLLIMMMLMYLMLLLLFN</sequence>
<feature type="transmembrane region" description="Helical" evidence="18">
    <location>
        <begin position="286"/>
        <end position="308"/>
    </location>
</feature>
<feature type="transmembrane region" description="Helical" evidence="18">
    <location>
        <begin position="173"/>
        <end position="196"/>
    </location>
</feature>
<evidence type="ECO:0000256" key="6">
    <source>
        <dbReference type="ARBA" id="ARBA00022660"/>
    </source>
</evidence>
<evidence type="ECO:0000256" key="11">
    <source>
        <dbReference type="ARBA" id="ARBA00022989"/>
    </source>
</evidence>
<evidence type="ECO:0000256" key="12">
    <source>
        <dbReference type="ARBA" id="ARBA00023027"/>
    </source>
</evidence>
<keyword evidence="5" id="KW-0813">Transport</keyword>
<dbReference type="InterPro" id="IPR003945">
    <property type="entry name" value="NU5C-like"/>
</dbReference>
<evidence type="ECO:0000256" key="2">
    <source>
        <dbReference type="ARBA" id="ARBA00004448"/>
    </source>
</evidence>
<keyword evidence="6" id="KW-0679">Respiratory chain</keyword>
<keyword evidence="7 18" id="KW-0812">Transmembrane</keyword>
<comment type="function">
    <text evidence="1">Core subunit of the mitochondrial membrane respiratory chain NADH dehydrogenase (Complex I) that is believed to belong to the minimal assembly required for catalysis. Complex I functions in the transfer of electrons from NADH to the respiratory chain. The immediate electron acceptor for the enzyme is believed to be ubiquinone.</text>
</comment>
<protein>
    <recommendedName>
        <fullName evidence="4">NADH-ubiquinone oxidoreductase chain 5</fullName>
        <ecNumber evidence="3">7.1.1.2</ecNumber>
    </recommendedName>
    <alternativeName>
        <fullName evidence="16">NADH dehydrogenase subunit 5</fullName>
    </alternativeName>
</protein>
<evidence type="ECO:0000256" key="5">
    <source>
        <dbReference type="ARBA" id="ARBA00022448"/>
    </source>
</evidence>
<feature type="transmembrane region" description="Helical" evidence="18">
    <location>
        <begin position="329"/>
        <end position="347"/>
    </location>
</feature>
<feature type="transmembrane region" description="Helical" evidence="18">
    <location>
        <begin position="208"/>
        <end position="228"/>
    </location>
</feature>